<sequence>MESKAYSTITVTEIVRRSGVARQTFYRNYPDKDRILVEFLCHQFNRLEPRLAREAMSIEDLYRAIFQAWKQLIPPSLLANIRLADRKIRQIIFHSVTAVFEQQYSMYGLAADFVRSEFHHYASRSLSSVIHGLLVEWSLQDFKQSPENMGKLAHRLTESIHRYYLPAVL</sequence>
<dbReference type="AlphaFoldDB" id="A0A6H2GSD7"/>
<proteinExistence type="predicted"/>
<evidence type="ECO:0000313" key="5">
    <source>
        <dbReference type="Proteomes" id="UP000502136"/>
    </source>
</evidence>
<organism evidence="4 5">
    <name type="scientific">Paenibacillus albicereus</name>
    <dbReference type="NCBI Taxonomy" id="2726185"/>
    <lineage>
        <taxon>Bacteria</taxon>
        <taxon>Bacillati</taxon>
        <taxon>Bacillota</taxon>
        <taxon>Bacilli</taxon>
        <taxon>Bacillales</taxon>
        <taxon>Paenibacillaceae</taxon>
        <taxon>Paenibacillus</taxon>
    </lineage>
</organism>
<keyword evidence="1 2" id="KW-0238">DNA-binding</keyword>
<dbReference type="Proteomes" id="UP000502136">
    <property type="component" value="Chromosome"/>
</dbReference>
<evidence type="ECO:0000259" key="3">
    <source>
        <dbReference type="PROSITE" id="PS50977"/>
    </source>
</evidence>
<keyword evidence="5" id="KW-1185">Reference proteome</keyword>
<evidence type="ECO:0000256" key="2">
    <source>
        <dbReference type="PROSITE-ProRule" id="PRU00335"/>
    </source>
</evidence>
<feature type="DNA-binding region" description="H-T-H motif" evidence="2">
    <location>
        <begin position="10"/>
        <end position="29"/>
    </location>
</feature>
<accession>A0A6H2GSD7</accession>
<gene>
    <name evidence="4" type="ORF">HGI30_00730</name>
</gene>
<dbReference type="PROSITE" id="PS50977">
    <property type="entry name" value="HTH_TETR_2"/>
    <property type="match status" value="1"/>
</dbReference>
<feature type="domain" description="HTH tetR-type" evidence="3">
    <location>
        <begin position="1"/>
        <end position="47"/>
    </location>
</feature>
<name>A0A6H2GSD7_9BACL</name>
<reference evidence="4 5" key="1">
    <citation type="submission" date="2020-04" db="EMBL/GenBank/DDBJ databases">
        <title>Novel Paenibacillus strain UniB2 isolated from commercial digestive syrup.</title>
        <authorList>
            <person name="Thorat V."/>
            <person name="Kirdat K."/>
            <person name="Tiwarekar B."/>
            <person name="Yadav A."/>
        </authorList>
    </citation>
    <scope>NUCLEOTIDE SEQUENCE [LARGE SCALE GENOMIC DNA]</scope>
    <source>
        <strain evidence="4 5">UniB2</strain>
    </source>
</reference>
<dbReference type="GO" id="GO:0003677">
    <property type="term" value="F:DNA binding"/>
    <property type="evidence" value="ECO:0007669"/>
    <property type="project" value="UniProtKB-UniRule"/>
</dbReference>
<protein>
    <submittedName>
        <fullName evidence="4">TetR/AcrR family transcriptional regulator</fullName>
    </submittedName>
</protein>
<evidence type="ECO:0000256" key="1">
    <source>
        <dbReference type="ARBA" id="ARBA00023125"/>
    </source>
</evidence>
<dbReference type="SUPFAM" id="SSF46689">
    <property type="entry name" value="Homeodomain-like"/>
    <property type="match status" value="1"/>
</dbReference>
<dbReference type="InterPro" id="IPR009057">
    <property type="entry name" value="Homeodomain-like_sf"/>
</dbReference>
<dbReference type="KEGG" id="palr:HGI30_00730"/>
<dbReference type="InterPro" id="IPR001647">
    <property type="entry name" value="HTH_TetR"/>
</dbReference>
<evidence type="ECO:0000313" key="4">
    <source>
        <dbReference type="EMBL" id="QJC50269.1"/>
    </source>
</evidence>
<dbReference type="Gene3D" id="1.10.357.10">
    <property type="entry name" value="Tetracycline Repressor, domain 2"/>
    <property type="match status" value="1"/>
</dbReference>
<dbReference type="EMBL" id="CP051428">
    <property type="protein sequence ID" value="QJC50269.1"/>
    <property type="molecule type" value="Genomic_DNA"/>
</dbReference>
<dbReference type="Pfam" id="PF00440">
    <property type="entry name" value="TetR_N"/>
    <property type="match status" value="1"/>
</dbReference>